<evidence type="ECO:0000256" key="12">
    <source>
        <dbReference type="ARBA" id="ARBA00023201"/>
    </source>
</evidence>
<keyword evidence="13" id="KW-0868">Chloride</keyword>
<keyword evidence="19" id="KW-1185">Reference proteome</keyword>
<comment type="similarity">
    <text evidence="2">Belongs to the SLC12A transporter family.</text>
</comment>
<organism evidence="19 20">
    <name type="scientific">Saccoglossus kowalevskii</name>
    <name type="common">Acorn worm</name>
    <dbReference type="NCBI Taxonomy" id="10224"/>
    <lineage>
        <taxon>Eukaryota</taxon>
        <taxon>Metazoa</taxon>
        <taxon>Hemichordata</taxon>
        <taxon>Enteropneusta</taxon>
        <taxon>Harrimaniidae</taxon>
        <taxon>Saccoglossus</taxon>
    </lineage>
</organism>
<dbReference type="InterPro" id="IPR018491">
    <property type="entry name" value="SLC12_C"/>
</dbReference>
<dbReference type="InterPro" id="IPR004841">
    <property type="entry name" value="AA-permease/SLC12A_dom"/>
</dbReference>
<feature type="transmembrane region" description="Helical" evidence="15">
    <location>
        <begin position="176"/>
        <end position="196"/>
    </location>
</feature>
<evidence type="ECO:0000256" key="14">
    <source>
        <dbReference type="SAM" id="MobiDB-lite"/>
    </source>
</evidence>
<evidence type="ECO:0000256" key="9">
    <source>
        <dbReference type="ARBA" id="ARBA00023065"/>
    </source>
</evidence>
<keyword evidence="9" id="KW-0406">Ion transport</keyword>
<evidence type="ECO:0000256" key="10">
    <source>
        <dbReference type="ARBA" id="ARBA00023136"/>
    </source>
</evidence>
<sequence length="852" mass="93987">MDTKAVRLVSLVEIGTEFERNLSPASTRKNSVDKKPLGRFHVEFVSEKPGDKPLAKLAKSLPRTSKTSVSESDDDYPGSPRTPASPRNWNLEDSIHMRTFGHNTHEAVPSLSHYRNIFSTSAADGVKSRPTLQELHEEKQEPNGLALKDGVTIPETDLQTPQVVSSPLRFGWIKGVLVRCLLNIWGVMLFLRLSWVVGQAGIVLSVLIILLSAVVTVLTTLSMSAICTNGEVKGGGAYYMISRSLGPEFGGAIGLIFSMANAVAIAMYVVGFAETVKDLLKEYDAQIVDDVNDVRIIGVITVILILGIALVGMAWEARDAQSAIPKGTLLSILISTAVYIGMAIMLGSCIVRESTGIISDIPGGNFTKLCEYQSCDYGLLNDMQVVQTASAWGPIIIAGIFSATLSSALASMVGAPKVFQAVCKDKIFPKIYYFAEGTGANNEPRRAYILTFFIALSFILIGELNAIAPIISNFFLMSYALINFSCFLASLTRPPGWRPAFVFYNMWLALVASLLCIAVMFMINWWAALITKTIVIGLYLYVNHTKPEINWGSSTQAFIYTQSLQSTLKLNNIPEHVKNFRPQCLVLTGAPNCRPALVHFVSHLTKNTSLMVCGHVLQGEQKNNLPQLISNYQNQWLKKERVKAFYSPTCASNLLVGVESLMQLCGLGKMRTNTLFLGFKNNWLTDDAEKVEEYVNIIHSAFDLYYAVCILRIKEGLDISAALEDIDGYSAACESTESKAKVLEELSESDEDEEIDTECTSPKLKSNDEVAVPMIASSTQLVKGEQIRDVIKTLKKFQEKQGKGTIDVWWLFDDGGLTLLIPYLISLRSQWDGCKLRVFTSGKRNQIDRDKM</sequence>
<dbReference type="Pfam" id="PF08403">
    <property type="entry name" value="AA_permease_N"/>
    <property type="match status" value="1"/>
</dbReference>
<dbReference type="Proteomes" id="UP000694865">
    <property type="component" value="Unplaced"/>
</dbReference>
<feature type="domain" description="Amino acid permease/ SLC12A" evidence="16">
    <location>
        <begin position="313"/>
        <end position="585"/>
    </location>
</feature>
<dbReference type="InterPro" id="IPR004842">
    <property type="entry name" value="SLC12A_fam"/>
</dbReference>
<feature type="transmembrane region" description="Helical" evidence="15">
    <location>
        <begin position="202"/>
        <end position="228"/>
    </location>
</feature>
<accession>A0ABM0M1K2</accession>
<keyword evidence="3" id="KW-0813">Transport</keyword>
<keyword evidence="5 15" id="KW-0812">Transmembrane</keyword>
<evidence type="ECO:0000313" key="20">
    <source>
        <dbReference type="RefSeq" id="XP_006813893.1"/>
    </source>
</evidence>
<feature type="transmembrane region" description="Helical" evidence="15">
    <location>
        <begin position="327"/>
        <end position="346"/>
    </location>
</feature>
<evidence type="ECO:0000256" key="2">
    <source>
        <dbReference type="ARBA" id="ARBA00010593"/>
    </source>
</evidence>
<keyword evidence="12" id="KW-0739">Sodium transport</keyword>
<evidence type="ECO:0000256" key="1">
    <source>
        <dbReference type="ARBA" id="ARBA00004651"/>
    </source>
</evidence>
<evidence type="ECO:0000256" key="5">
    <source>
        <dbReference type="ARBA" id="ARBA00022692"/>
    </source>
</evidence>
<feature type="domain" description="Amino acid permease N-terminal" evidence="18">
    <location>
        <begin position="93"/>
        <end position="150"/>
    </location>
</feature>
<evidence type="ECO:0000259" key="16">
    <source>
        <dbReference type="Pfam" id="PF00324"/>
    </source>
</evidence>
<protein>
    <submittedName>
        <fullName evidence="20">Solute carrier family 12 member 2-like</fullName>
    </submittedName>
</protein>
<keyword evidence="10 15" id="KW-0472">Membrane</keyword>
<evidence type="ECO:0000256" key="8">
    <source>
        <dbReference type="ARBA" id="ARBA00023053"/>
    </source>
</evidence>
<dbReference type="Pfam" id="PF00324">
    <property type="entry name" value="AA_permease"/>
    <property type="match status" value="1"/>
</dbReference>
<evidence type="ECO:0000256" key="13">
    <source>
        <dbReference type="ARBA" id="ARBA00023214"/>
    </source>
</evidence>
<evidence type="ECO:0000259" key="17">
    <source>
        <dbReference type="Pfam" id="PF03522"/>
    </source>
</evidence>
<dbReference type="RefSeq" id="XP_006813893.1">
    <property type="nucleotide sequence ID" value="XM_006813830.1"/>
</dbReference>
<dbReference type="PANTHER" id="PTHR11827">
    <property type="entry name" value="SOLUTE CARRIER FAMILY 12, CATION COTRANSPORTERS"/>
    <property type="match status" value="1"/>
</dbReference>
<reference evidence="20" key="1">
    <citation type="submission" date="2025-08" db="UniProtKB">
        <authorList>
            <consortium name="RefSeq"/>
        </authorList>
    </citation>
    <scope>IDENTIFICATION</scope>
    <source>
        <tissue evidence="20">Testes</tissue>
    </source>
</reference>
<proteinExistence type="inferred from homology"/>
<evidence type="ECO:0000313" key="19">
    <source>
        <dbReference type="Proteomes" id="UP000694865"/>
    </source>
</evidence>
<feature type="transmembrane region" description="Helical" evidence="15">
    <location>
        <begin position="447"/>
        <end position="468"/>
    </location>
</feature>
<keyword evidence="8" id="KW-0915">Sodium</keyword>
<evidence type="ECO:0000256" key="11">
    <source>
        <dbReference type="ARBA" id="ARBA00023180"/>
    </source>
</evidence>
<feature type="region of interest" description="Disordered" evidence="14">
    <location>
        <begin position="48"/>
        <end position="89"/>
    </location>
</feature>
<feature type="transmembrane region" description="Helical" evidence="15">
    <location>
        <begin position="474"/>
        <end position="491"/>
    </location>
</feature>
<evidence type="ECO:0000259" key="18">
    <source>
        <dbReference type="Pfam" id="PF08403"/>
    </source>
</evidence>
<keyword evidence="4" id="KW-1003">Cell membrane</keyword>
<dbReference type="Pfam" id="PF03522">
    <property type="entry name" value="SLC12"/>
    <property type="match status" value="1"/>
</dbReference>
<evidence type="ECO:0000256" key="6">
    <source>
        <dbReference type="ARBA" id="ARBA00022847"/>
    </source>
</evidence>
<evidence type="ECO:0000256" key="3">
    <source>
        <dbReference type="ARBA" id="ARBA00022448"/>
    </source>
</evidence>
<dbReference type="InterPro" id="IPR013612">
    <property type="entry name" value="AA_permease_N"/>
</dbReference>
<dbReference type="PANTHER" id="PTHR11827:SF103">
    <property type="entry name" value="SODIUM CHLORIDE COTRANSPORTER 69, ISOFORM E"/>
    <property type="match status" value="1"/>
</dbReference>
<keyword evidence="6" id="KW-0769">Symport</keyword>
<feature type="transmembrane region" description="Helical" evidence="15">
    <location>
        <begin position="296"/>
        <end position="315"/>
    </location>
</feature>
<comment type="subcellular location">
    <subcellularLocation>
        <location evidence="1">Cell membrane</location>
        <topology evidence="1">Multi-pass membrane protein</topology>
    </subcellularLocation>
</comment>
<dbReference type="GeneID" id="102808001"/>
<evidence type="ECO:0000256" key="15">
    <source>
        <dbReference type="SAM" id="Phobius"/>
    </source>
</evidence>
<gene>
    <name evidence="20" type="primary">LOC102808001</name>
</gene>
<name>A0ABM0M1K2_SACKO</name>
<feature type="transmembrane region" description="Helical" evidence="15">
    <location>
        <begin position="249"/>
        <end position="270"/>
    </location>
</feature>
<feature type="transmembrane region" description="Helical" evidence="15">
    <location>
        <begin position="503"/>
        <end position="527"/>
    </location>
</feature>
<evidence type="ECO:0000256" key="4">
    <source>
        <dbReference type="ARBA" id="ARBA00022475"/>
    </source>
</evidence>
<dbReference type="Gene3D" id="1.20.1740.10">
    <property type="entry name" value="Amino acid/polyamine transporter I"/>
    <property type="match status" value="2"/>
</dbReference>
<keyword evidence="11" id="KW-0325">Glycoprotein</keyword>
<keyword evidence="7 15" id="KW-1133">Transmembrane helix</keyword>
<feature type="transmembrane region" description="Helical" evidence="15">
    <location>
        <begin position="391"/>
        <end position="410"/>
    </location>
</feature>
<evidence type="ECO:0000256" key="7">
    <source>
        <dbReference type="ARBA" id="ARBA00022989"/>
    </source>
</evidence>
<feature type="non-terminal residue" evidence="20">
    <location>
        <position position="852"/>
    </location>
</feature>
<feature type="domain" description="SLC12A transporter C-terminal" evidence="17">
    <location>
        <begin position="594"/>
        <end position="850"/>
    </location>
</feature>